<feature type="transmembrane region" description="Helical" evidence="6">
    <location>
        <begin position="193"/>
        <end position="213"/>
    </location>
</feature>
<evidence type="ECO:0000256" key="5">
    <source>
        <dbReference type="ARBA" id="ARBA00023136"/>
    </source>
</evidence>
<sequence length="232" mass="25142">MKMTTIRLWDLPVRLFHWLLVLAVVGAIVTTKLGGSWMAWHERFGLLVVGLLVFRIAWGFLGSSYARFTRFVRGPSAIMAYLKGGWHGVGHNPLGALSVLALIGLFGFQAATGLFANDEIAFYGPLYPLVSSDLSGTLSGWHRQTEWYLYGLVALHVAAVMFYTHVRKDNLLKPMITGRKTIKDGPADDARGGGAIAFLVSLVLALAVVWAASGELVSPPPAPAPAPQDLGW</sequence>
<evidence type="ECO:0000313" key="8">
    <source>
        <dbReference type="EMBL" id="XAF54240.1"/>
    </source>
</evidence>
<dbReference type="EMBL" id="CP152380">
    <property type="protein sequence ID" value="XAF54240.1"/>
    <property type="molecule type" value="Genomic_DNA"/>
</dbReference>
<feature type="transmembrane region" description="Helical" evidence="6">
    <location>
        <begin position="147"/>
        <end position="166"/>
    </location>
</feature>
<keyword evidence="2" id="KW-1003">Cell membrane</keyword>
<dbReference type="PANTHER" id="PTHR30485">
    <property type="entry name" value="NI/FE-HYDROGENASE 1 B-TYPE CYTOCHROME SUBUNIT"/>
    <property type="match status" value="1"/>
</dbReference>
<dbReference type="PANTHER" id="PTHR30485:SF2">
    <property type="entry name" value="BLL0597 PROTEIN"/>
    <property type="match status" value="1"/>
</dbReference>
<dbReference type="Pfam" id="PF01292">
    <property type="entry name" value="Ni_hydr_CYTB"/>
    <property type="match status" value="1"/>
</dbReference>
<evidence type="ECO:0000256" key="2">
    <source>
        <dbReference type="ARBA" id="ARBA00022475"/>
    </source>
</evidence>
<keyword evidence="3 6" id="KW-0812">Transmembrane</keyword>
<reference evidence="8 9" key="1">
    <citation type="submission" date="2024-04" db="EMBL/GenBank/DDBJ databases">
        <title>Marinobacter sp. SBY-1.</title>
        <authorList>
            <person name="Pan C."/>
        </authorList>
    </citation>
    <scope>NUCLEOTIDE SEQUENCE [LARGE SCALE GENOMIC DNA]</scope>
    <source>
        <strain evidence="8 9">SBY-1</strain>
    </source>
</reference>
<keyword evidence="5 6" id="KW-0472">Membrane</keyword>
<evidence type="ECO:0000259" key="7">
    <source>
        <dbReference type="Pfam" id="PF01292"/>
    </source>
</evidence>
<name>A0ABZ3E5U3_9GAMM</name>
<organism evidence="8 9">
    <name type="scientific">Marinobacter alkaliphilus</name>
    <dbReference type="NCBI Taxonomy" id="254719"/>
    <lineage>
        <taxon>Bacteria</taxon>
        <taxon>Pseudomonadati</taxon>
        <taxon>Pseudomonadota</taxon>
        <taxon>Gammaproteobacteria</taxon>
        <taxon>Pseudomonadales</taxon>
        <taxon>Marinobacteraceae</taxon>
        <taxon>Marinobacter</taxon>
    </lineage>
</organism>
<dbReference type="SUPFAM" id="SSF81342">
    <property type="entry name" value="Transmembrane di-heme cytochromes"/>
    <property type="match status" value="1"/>
</dbReference>
<keyword evidence="4 6" id="KW-1133">Transmembrane helix</keyword>
<evidence type="ECO:0000256" key="1">
    <source>
        <dbReference type="ARBA" id="ARBA00004651"/>
    </source>
</evidence>
<dbReference type="InterPro" id="IPR016174">
    <property type="entry name" value="Di-haem_cyt_TM"/>
</dbReference>
<comment type="subcellular location">
    <subcellularLocation>
        <location evidence="1">Cell membrane</location>
        <topology evidence="1">Multi-pass membrane protein</topology>
    </subcellularLocation>
</comment>
<evidence type="ECO:0000256" key="3">
    <source>
        <dbReference type="ARBA" id="ARBA00022692"/>
    </source>
</evidence>
<dbReference type="InterPro" id="IPR011577">
    <property type="entry name" value="Cyt_b561_bac/Ni-Hgenase"/>
</dbReference>
<proteinExistence type="predicted"/>
<feature type="transmembrane region" description="Helical" evidence="6">
    <location>
        <begin position="86"/>
        <end position="108"/>
    </location>
</feature>
<evidence type="ECO:0000256" key="6">
    <source>
        <dbReference type="SAM" id="Phobius"/>
    </source>
</evidence>
<feature type="transmembrane region" description="Helical" evidence="6">
    <location>
        <begin position="15"/>
        <end position="34"/>
    </location>
</feature>
<evidence type="ECO:0000313" key="9">
    <source>
        <dbReference type="Proteomes" id="UP001445268"/>
    </source>
</evidence>
<dbReference type="InterPro" id="IPR051542">
    <property type="entry name" value="Hydrogenase_cytochrome"/>
</dbReference>
<feature type="domain" description="Cytochrome b561 bacterial/Ni-hydrogenase" evidence="7">
    <location>
        <begin position="9"/>
        <end position="178"/>
    </location>
</feature>
<accession>A0ABZ3E5U3</accession>
<protein>
    <submittedName>
        <fullName evidence="8">Cytochrome b/b6 domain-containing protein</fullName>
    </submittedName>
</protein>
<keyword evidence="9" id="KW-1185">Reference proteome</keyword>
<feature type="transmembrane region" description="Helical" evidence="6">
    <location>
        <begin position="46"/>
        <end position="66"/>
    </location>
</feature>
<gene>
    <name evidence="8" type="ORF">AAGT77_01435</name>
</gene>
<dbReference type="Proteomes" id="UP001445268">
    <property type="component" value="Chromosome"/>
</dbReference>
<evidence type="ECO:0000256" key="4">
    <source>
        <dbReference type="ARBA" id="ARBA00022989"/>
    </source>
</evidence>
<dbReference type="Gene3D" id="1.20.950.20">
    <property type="entry name" value="Transmembrane di-heme cytochromes, Chain C"/>
    <property type="match status" value="1"/>
</dbReference>